<reference evidence="1 2" key="1">
    <citation type="submission" date="2019-06" db="EMBL/GenBank/DDBJ databases">
        <title>Genome Sequence of the Brown Rot Fungal Pathogen Monilinia laxa.</title>
        <authorList>
            <person name="De Miccolis Angelini R.M."/>
            <person name="Landi L."/>
            <person name="Abate D."/>
            <person name="Pollastro S."/>
            <person name="Romanazzi G."/>
            <person name="Faretra F."/>
        </authorList>
    </citation>
    <scope>NUCLEOTIDE SEQUENCE [LARGE SCALE GENOMIC DNA]</scope>
    <source>
        <strain evidence="1 2">Mlax316</strain>
    </source>
</reference>
<keyword evidence="2" id="KW-1185">Reference proteome</keyword>
<name>A0A5N6JY37_MONLA</name>
<dbReference type="AlphaFoldDB" id="A0A5N6JY37"/>
<dbReference type="EMBL" id="VIGI01000011">
    <property type="protein sequence ID" value="KAB8294025.1"/>
    <property type="molecule type" value="Genomic_DNA"/>
</dbReference>
<comment type="caution">
    <text evidence="1">The sequence shown here is derived from an EMBL/GenBank/DDBJ whole genome shotgun (WGS) entry which is preliminary data.</text>
</comment>
<evidence type="ECO:0000313" key="2">
    <source>
        <dbReference type="Proteomes" id="UP000326757"/>
    </source>
</evidence>
<organism evidence="1 2">
    <name type="scientific">Monilinia laxa</name>
    <name type="common">Brown rot fungus</name>
    <name type="synonym">Sclerotinia laxa</name>
    <dbReference type="NCBI Taxonomy" id="61186"/>
    <lineage>
        <taxon>Eukaryota</taxon>
        <taxon>Fungi</taxon>
        <taxon>Dikarya</taxon>
        <taxon>Ascomycota</taxon>
        <taxon>Pezizomycotina</taxon>
        <taxon>Leotiomycetes</taxon>
        <taxon>Helotiales</taxon>
        <taxon>Sclerotiniaceae</taxon>
        <taxon>Monilinia</taxon>
    </lineage>
</organism>
<protein>
    <submittedName>
        <fullName evidence="1">Uncharacterized protein</fullName>
    </submittedName>
</protein>
<dbReference type="Proteomes" id="UP000326757">
    <property type="component" value="Unassembled WGS sequence"/>
</dbReference>
<accession>A0A5N6JY37</accession>
<gene>
    <name evidence="1" type="ORF">EYC80_009484</name>
</gene>
<sequence length="69" mass="8043">MQIYRTLSMSPTYCIHPCTHAGLRKSSVYFSLEWEILTMSKIHIYKPTYQSALSCSITVFPSFQNYIND</sequence>
<evidence type="ECO:0000313" key="1">
    <source>
        <dbReference type="EMBL" id="KAB8294025.1"/>
    </source>
</evidence>
<proteinExistence type="predicted"/>